<sequence length="183" mass="20002">MIDNGYKDLRKAGFCILTPISDAMKKRKIEFELAVYDSMGELCEADRQLMEHAVAARARAYAPYSHFQVGAAVRLENGKIVTGNNQENASYPSGLCAERVAVFYAGAEYPGVAITSVAITATSKKYRVETPAAPCGNCRQALSEYEVRQKSPIRVLLMGERGEVFECGSIADILPLGFDSSYL</sequence>
<dbReference type="SUPFAM" id="SSF53927">
    <property type="entry name" value="Cytidine deaminase-like"/>
    <property type="match status" value="1"/>
</dbReference>
<evidence type="ECO:0000256" key="15">
    <source>
        <dbReference type="RuleBase" id="RU364006"/>
    </source>
</evidence>
<keyword evidence="18" id="KW-1185">Reference proteome</keyword>
<keyword evidence="7 15" id="KW-0378">Hydrolase</keyword>
<proteinExistence type="inferred from homology"/>
<protein>
    <recommendedName>
        <fullName evidence="5 15">Cytidine deaminase</fullName>
        <ecNumber evidence="4 15">3.5.4.5</ecNumber>
    </recommendedName>
    <alternativeName>
        <fullName evidence="9 15">Cytidine aminohydrolase</fullName>
    </alternativeName>
</protein>
<evidence type="ECO:0000256" key="9">
    <source>
        <dbReference type="ARBA" id="ARBA00032005"/>
    </source>
</evidence>
<dbReference type="GO" id="GO:0005829">
    <property type="term" value="C:cytosol"/>
    <property type="evidence" value="ECO:0007669"/>
    <property type="project" value="TreeGrafter"/>
</dbReference>
<comment type="catalytic activity">
    <reaction evidence="11 15">
        <text>cytidine + H2O + H(+) = uridine + NH4(+)</text>
        <dbReference type="Rhea" id="RHEA:16069"/>
        <dbReference type="ChEBI" id="CHEBI:15377"/>
        <dbReference type="ChEBI" id="CHEBI:15378"/>
        <dbReference type="ChEBI" id="CHEBI:16704"/>
        <dbReference type="ChEBI" id="CHEBI:17562"/>
        <dbReference type="ChEBI" id="CHEBI:28938"/>
        <dbReference type="EC" id="3.5.4.5"/>
    </reaction>
</comment>
<dbReference type="Pfam" id="PF00383">
    <property type="entry name" value="dCMP_cyt_deam_1"/>
    <property type="match status" value="1"/>
</dbReference>
<dbReference type="InterPro" id="IPR016192">
    <property type="entry name" value="APOBEC/CMP_deaminase_Zn-bd"/>
</dbReference>
<dbReference type="Gene3D" id="3.40.140.10">
    <property type="entry name" value="Cytidine Deaminase, domain 2"/>
    <property type="match status" value="1"/>
</dbReference>
<evidence type="ECO:0000256" key="10">
    <source>
        <dbReference type="ARBA" id="ARBA00049252"/>
    </source>
</evidence>
<comment type="cofactor">
    <cofactor evidence="1 14 15">
        <name>Zn(2+)</name>
        <dbReference type="ChEBI" id="CHEBI:29105"/>
    </cofactor>
</comment>
<feature type="domain" description="CMP/dCMP-type deaminase" evidence="16">
    <location>
        <begin position="44"/>
        <end position="181"/>
    </location>
</feature>
<evidence type="ECO:0000256" key="7">
    <source>
        <dbReference type="ARBA" id="ARBA00022801"/>
    </source>
</evidence>
<evidence type="ECO:0000256" key="11">
    <source>
        <dbReference type="ARBA" id="ARBA00049558"/>
    </source>
</evidence>
<feature type="binding site" evidence="14">
    <location>
        <position position="135"/>
    </location>
    <ligand>
        <name>Zn(2+)</name>
        <dbReference type="ChEBI" id="CHEBI:29105"/>
        <note>catalytic</note>
    </ligand>
</feature>
<name>A0A1M6MDI4_9FLAO</name>
<dbReference type="CDD" id="cd01283">
    <property type="entry name" value="cytidine_deaminase"/>
    <property type="match status" value="1"/>
</dbReference>
<dbReference type="NCBIfam" id="NF004064">
    <property type="entry name" value="PRK05578.1"/>
    <property type="match status" value="1"/>
</dbReference>
<comment type="similarity">
    <text evidence="3 15">Belongs to the cytidine and deoxycytidylate deaminase family.</text>
</comment>
<comment type="catalytic activity">
    <reaction evidence="10 15">
        <text>2'-deoxycytidine + H2O + H(+) = 2'-deoxyuridine + NH4(+)</text>
        <dbReference type="Rhea" id="RHEA:13433"/>
        <dbReference type="ChEBI" id="CHEBI:15377"/>
        <dbReference type="ChEBI" id="CHEBI:15378"/>
        <dbReference type="ChEBI" id="CHEBI:15698"/>
        <dbReference type="ChEBI" id="CHEBI:16450"/>
        <dbReference type="ChEBI" id="CHEBI:28938"/>
        <dbReference type="EC" id="3.5.4.5"/>
    </reaction>
</comment>
<dbReference type="PANTHER" id="PTHR11644">
    <property type="entry name" value="CYTIDINE DEAMINASE"/>
    <property type="match status" value="1"/>
</dbReference>
<dbReference type="AlphaFoldDB" id="A0A1M6MDI4"/>
<reference evidence="18" key="1">
    <citation type="submission" date="2016-11" db="EMBL/GenBank/DDBJ databases">
        <authorList>
            <person name="Varghese N."/>
            <person name="Submissions S."/>
        </authorList>
    </citation>
    <scope>NUCLEOTIDE SEQUENCE [LARGE SCALE GENOMIC DNA]</scope>
    <source>
        <strain evidence="18">DSM 19858</strain>
    </source>
</reference>
<evidence type="ECO:0000256" key="8">
    <source>
        <dbReference type="ARBA" id="ARBA00022833"/>
    </source>
</evidence>
<dbReference type="GO" id="GO:0004126">
    <property type="term" value="F:cytidine deaminase activity"/>
    <property type="evidence" value="ECO:0007669"/>
    <property type="project" value="UniProtKB-UniRule"/>
</dbReference>
<dbReference type="InterPro" id="IPR016193">
    <property type="entry name" value="Cytidine_deaminase-like"/>
</dbReference>
<dbReference type="GO" id="GO:0008270">
    <property type="term" value="F:zinc ion binding"/>
    <property type="evidence" value="ECO:0007669"/>
    <property type="project" value="UniProtKB-UniRule"/>
</dbReference>
<dbReference type="EMBL" id="FQYU01000009">
    <property type="protein sequence ID" value="SHJ81524.1"/>
    <property type="molecule type" value="Genomic_DNA"/>
</dbReference>
<dbReference type="STRING" id="192903.SAMN04488513_109107"/>
<evidence type="ECO:0000259" key="16">
    <source>
        <dbReference type="PROSITE" id="PS51747"/>
    </source>
</evidence>
<evidence type="ECO:0000313" key="17">
    <source>
        <dbReference type="EMBL" id="SHJ81524.1"/>
    </source>
</evidence>
<evidence type="ECO:0000256" key="3">
    <source>
        <dbReference type="ARBA" id="ARBA00006576"/>
    </source>
</evidence>
<feature type="binding site" evidence="13">
    <location>
        <begin position="85"/>
        <end position="91"/>
    </location>
    <ligand>
        <name>substrate</name>
    </ligand>
</feature>
<accession>A0A1M6MDI4</accession>
<evidence type="ECO:0000256" key="4">
    <source>
        <dbReference type="ARBA" id="ARBA00012783"/>
    </source>
</evidence>
<evidence type="ECO:0000256" key="14">
    <source>
        <dbReference type="PIRSR" id="PIRSR606262-3"/>
    </source>
</evidence>
<dbReference type="PANTHER" id="PTHR11644:SF2">
    <property type="entry name" value="CYTIDINE DEAMINASE"/>
    <property type="match status" value="1"/>
</dbReference>
<dbReference type="NCBIfam" id="TIGR01354">
    <property type="entry name" value="cyt_deam_tetra"/>
    <property type="match status" value="1"/>
</dbReference>
<feature type="binding site" evidence="14">
    <location>
        <position position="138"/>
    </location>
    <ligand>
        <name>Zn(2+)</name>
        <dbReference type="ChEBI" id="CHEBI:29105"/>
        <note>catalytic</note>
    </ligand>
</feature>
<evidence type="ECO:0000313" key="18">
    <source>
        <dbReference type="Proteomes" id="UP000184543"/>
    </source>
</evidence>
<evidence type="ECO:0000256" key="6">
    <source>
        <dbReference type="ARBA" id="ARBA00022723"/>
    </source>
</evidence>
<dbReference type="InterPro" id="IPR050202">
    <property type="entry name" value="Cyt/Deoxycyt_deaminase"/>
</dbReference>
<comment type="function">
    <text evidence="2 15">This enzyme scavenges exogenous and endogenous cytidine and 2'-deoxycytidine for UMP synthesis.</text>
</comment>
<feature type="active site" description="Proton donor" evidence="12">
    <location>
        <position position="98"/>
    </location>
</feature>
<dbReference type="EC" id="3.5.4.5" evidence="4 15"/>
<dbReference type="InterPro" id="IPR006262">
    <property type="entry name" value="Cyt_deam_tetra"/>
</dbReference>
<gene>
    <name evidence="17" type="ORF">SAMN04488513_109107</name>
</gene>
<organism evidence="17 18">
    <name type="scientific">Pseudozobellia thermophila</name>
    <dbReference type="NCBI Taxonomy" id="192903"/>
    <lineage>
        <taxon>Bacteria</taxon>
        <taxon>Pseudomonadati</taxon>
        <taxon>Bacteroidota</taxon>
        <taxon>Flavobacteriia</taxon>
        <taxon>Flavobacteriales</taxon>
        <taxon>Flavobacteriaceae</taxon>
        <taxon>Pseudozobellia</taxon>
    </lineage>
</organism>
<dbReference type="PROSITE" id="PS51747">
    <property type="entry name" value="CYT_DCMP_DEAMINASES_2"/>
    <property type="match status" value="1"/>
</dbReference>
<evidence type="ECO:0000256" key="13">
    <source>
        <dbReference type="PIRSR" id="PIRSR606262-2"/>
    </source>
</evidence>
<dbReference type="GO" id="GO:0042802">
    <property type="term" value="F:identical protein binding"/>
    <property type="evidence" value="ECO:0007669"/>
    <property type="project" value="UniProtKB-ARBA"/>
</dbReference>
<dbReference type="PROSITE" id="PS00903">
    <property type="entry name" value="CYT_DCMP_DEAMINASES_1"/>
    <property type="match status" value="1"/>
</dbReference>
<keyword evidence="8 14" id="KW-0862">Zinc</keyword>
<evidence type="ECO:0000256" key="1">
    <source>
        <dbReference type="ARBA" id="ARBA00001947"/>
    </source>
</evidence>
<feature type="binding site" evidence="14">
    <location>
        <position position="96"/>
    </location>
    <ligand>
        <name>Zn(2+)</name>
        <dbReference type="ChEBI" id="CHEBI:29105"/>
        <note>catalytic</note>
    </ligand>
</feature>
<dbReference type="InterPro" id="IPR002125">
    <property type="entry name" value="CMP_dCMP_dom"/>
</dbReference>
<dbReference type="Proteomes" id="UP000184543">
    <property type="component" value="Unassembled WGS sequence"/>
</dbReference>
<evidence type="ECO:0000256" key="12">
    <source>
        <dbReference type="PIRSR" id="PIRSR606262-1"/>
    </source>
</evidence>
<dbReference type="GO" id="GO:0072527">
    <property type="term" value="P:pyrimidine-containing compound metabolic process"/>
    <property type="evidence" value="ECO:0007669"/>
    <property type="project" value="UniProtKB-ARBA"/>
</dbReference>
<dbReference type="GO" id="GO:0055086">
    <property type="term" value="P:nucleobase-containing small molecule metabolic process"/>
    <property type="evidence" value="ECO:0007669"/>
    <property type="project" value="UniProtKB-ARBA"/>
</dbReference>
<evidence type="ECO:0000256" key="5">
    <source>
        <dbReference type="ARBA" id="ARBA00018266"/>
    </source>
</evidence>
<evidence type="ECO:0000256" key="2">
    <source>
        <dbReference type="ARBA" id="ARBA00003949"/>
    </source>
</evidence>
<keyword evidence="6 14" id="KW-0479">Metal-binding</keyword>